<dbReference type="PANTHER" id="PTHR12049:SF7">
    <property type="entry name" value="PROTEIN ARGININE METHYLTRANSFERASE NDUFAF7, MITOCHONDRIAL"/>
    <property type="match status" value="1"/>
</dbReference>
<keyword evidence="1 3" id="KW-0489">Methyltransferase</keyword>
<dbReference type="PANTHER" id="PTHR12049">
    <property type="entry name" value="PROTEIN ARGININE METHYLTRANSFERASE NDUFAF7, MITOCHONDRIAL"/>
    <property type="match status" value="1"/>
</dbReference>
<dbReference type="RefSeq" id="WP_264486823.1">
    <property type="nucleotide sequence ID" value="NZ_JAPDDT010000003.1"/>
</dbReference>
<protein>
    <submittedName>
        <fullName evidence="3">SAM-dependent methyltransferase</fullName>
        <ecNumber evidence="3">2.1.1.-</ecNumber>
    </submittedName>
</protein>
<evidence type="ECO:0000256" key="1">
    <source>
        <dbReference type="ARBA" id="ARBA00022603"/>
    </source>
</evidence>
<dbReference type="Pfam" id="PF02636">
    <property type="entry name" value="Methyltransf_28"/>
    <property type="match status" value="1"/>
</dbReference>
<dbReference type="Proteomes" id="UP001320876">
    <property type="component" value="Unassembled WGS sequence"/>
</dbReference>
<evidence type="ECO:0000256" key="2">
    <source>
        <dbReference type="ARBA" id="ARBA00022679"/>
    </source>
</evidence>
<comment type="caution">
    <text evidence="3">The sequence shown here is derived from an EMBL/GenBank/DDBJ whole genome shotgun (WGS) entry which is preliminary data.</text>
</comment>
<dbReference type="EMBL" id="JAPDDT010000003">
    <property type="protein sequence ID" value="MCW1922715.1"/>
    <property type="molecule type" value="Genomic_DNA"/>
</dbReference>
<dbReference type="GO" id="GO:0032259">
    <property type="term" value="P:methylation"/>
    <property type="evidence" value="ECO:0007669"/>
    <property type="project" value="UniProtKB-KW"/>
</dbReference>
<reference evidence="3 4" key="1">
    <citation type="submission" date="2022-10" db="EMBL/GenBank/DDBJ databases">
        <title>Luteolibacter arcticus strain CCTCC AB 2014275, whole genome shotgun sequencing project.</title>
        <authorList>
            <person name="Zhao G."/>
            <person name="Shen L."/>
        </authorList>
    </citation>
    <scope>NUCLEOTIDE SEQUENCE [LARGE SCALE GENOMIC DNA]</scope>
    <source>
        <strain evidence="3 4">CCTCC AB 2014275</strain>
    </source>
</reference>
<dbReference type="Gene3D" id="3.40.50.12710">
    <property type="match status" value="1"/>
</dbReference>
<dbReference type="EC" id="2.1.1.-" evidence="3"/>
<organism evidence="3 4">
    <name type="scientific">Luteolibacter arcticus</name>
    <dbReference type="NCBI Taxonomy" id="1581411"/>
    <lineage>
        <taxon>Bacteria</taxon>
        <taxon>Pseudomonadati</taxon>
        <taxon>Verrucomicrobiota</taxon>
        <taxon>Verrucomicrobiia</taxon>
        <taxon>Verrucomicrobiales</taxon>
        <taxon>Verrucomicrobiaceae</taxon>
        <taxon>Luteolibacter</taxon>
    </lineage>
</organism>
<keyword evidence="4" id="KW-1185">Reference proteome</keyword>
<proteinExistence type="predicted"/>
<gene>
    <name evidence="3" type="ORF">OKA05_09135</name>
</gene>
<evidence type="ECO:0000313" key="3">
    <source>
        <dbReference type="EMBL" id="MCW1922715.1"/>
    </source>
</evidence>
<dbReference type="InterPro" id="IPR038375">
    <property type="entry name" value="NDUFAF7_sf"/>
</dbReference>
<evidence type="ECO:0000313" key="4">
    <source>
        <dbReference type="Proteomes" id="UP001320876"/>
    </source>
</evidence>
<name>A0ABT3GHC3_9BACT</name>
<dbReference type="SUPFAM" id="SSF53335">
    <property type="entry name" value="S-adenosyl-L-methionine-dependent methyltransferases"/>
    <property type="match status" value="1"/>
</dbReference>
<dbReference type="InterPro" id="IPR029063">
    <property type="entry name" value="SAM-dependent_MTases_sf"/>
</dbReference>
<dbReference type="GO" id="GO:0008168">
    <property type="term" value="F:methyltransferase activity"/>
    <property type="evidence" value="ECO:0007669"/>
    <property type="project" value="UniProtKB-KW"/>
</dbReference>
<keyword evidence="2 3" id="KW-0808">Transferase</keyword>
<dbReference type="InterPro" id="IPR003788">
    <property type="entry name" value="NDUFAF7"/>
</dbReference>
<accession>A0ABT3GHC3</accession>
<sequence>MAAALYDPQEGYYARSAGQVGKAGDFFTSVSVGPLFGRLLARHIAAWHRQCGSPERWRVIETGANDGALAADILAGLARLSTDAGLEYVIIEPLPQLARIQRKRLVEAAVLESATALADDPLPSFVLGNEVIDALPFHVIESDGTVWLELGVAVDAESGVFIWQPLGPAAAEVAGHLPVMPAGYRTEVRSGVRDFLKPLAAAMTKGGRMLWVDYGFTRDDYYHESRTTGTLRTFSRHRAGEDPLDSPGEIDITAHVDFTGLAADLDAVGGQVVRFEPQGRFLTHVARPWLLEMEGRTDDDAKKELRAFQTLTHPGHLGSRFHVMEAGF</sequence>